<reference evidence="2" key="2">
    <citation type="journal article" date="2021" name="PeerJ">
        <title>Extensive microbial diversity within the chicken gut microbiome revealed by metagenomics and culture.</title>
        <authorList>
            <person name="Gilroy R."/>
            <person name="Ravi A."/>
            <person name="Getino M."/>
            <person name="Pursley I."/>
            <person name="Horton D.L."/>
            <person name="Alikhan N.F."/>
            <person name="Baker D."/>
            <person name="Gharbi K."/>
            <person name="Hall N."/>
            <person name="Watson M."/>
            <person name="Adriaenssens E.M."/>
            <person name="Foster-Nyarko E."/>
            <person name="Jarju S."/>
            <person name="Secka A."/>
            <person name="Antonio M."/>
            <person name="Oren A."/>
            <person name="Chaudhuri R.R."/>
            <person name="La Ragione R."/>
            <person name="Hildebrand F."/>
            <person name="Pallen M.J."/>
        </authorList>
    </citation>
    <scope>NUCLEOTIDE SEQUENCE</scope>
    <source>
        <strain evidence="2">ChiGjej3B3-5194</strain>
    </source>
</reference>
<feature type="domain" description="YgjP-like metallopeptidase" evidence="1">
    <location>
        <begin position="28"/>
        <end position="227"/>
    </location>
</feature>
<name>A0A9D1FHD3_9PROT</name>
<dbReference type="PANTHER" id="PTHR30399:SF1">
    <property type="entry name" value="UTP PYROPHOSPHATASE"/>
    <property type="match status" value="1"/>
</dbReference>
<evidence type="ECO:0000313" key="3">
    <source>
        <dbReference type="Proteomes" id="UP000886742"/>
    </source>
</evidence>
<evidence type="ECO:0000313" key="2">
    <source>
        <dbReference type="EMBL" id="HIS71073.1"/>
    </source>
</evidence>
<accession>A0A9D1FHD3</accession>
<dbReference type="Pfam" id="PF01863">
    <property type="entry name" value="YgjP-like"/>
    <property type="match status" value="1"/>
</dbReference>
<dbReference type="AlphaFoldDB" id="A0A9D1FHD3"/>
<organism evidence="2 3">
    <name type="scientific">Candidatus Enterousia intestinigallinarum</name>
    <dbReference type="NCBI Taxonomy" id="2840790"/>
    <lineage>
        <taxon>Bacteria</taxon>
        <taxon>Pseudomonadati</taxon>
        <taxon>Pseudomonadota</taxon>
        <taxon>Alphaproteobacteria</taxon>
        <taxon>Candidatus Enterousia</taxon>
    </lineage>
</organism>
<dbReference type="InterPro" id="IPR002725">
    <property type="entry name" value="YgjP-like_metallopeptidase"/>
</dbReference>
<dbReference type="PANTHER" id="PTHR30399">
    <property type="entry name" value="UNCHARACTERIZED PROTEIN YGJP"/>
    <property type="match status" value="1"/>
</dbReference>
<comment type="caution">
    <text evidence="2">The sequence shown here is derived from an EMBL/GenBank/DDBJ whole genome shotgun (WGS) entry which is preliminary data.</text>
</comment>
<sequence length="236" mass="27434">MSEYEFVLSSGEKIPIVITTRRGLRNITLRPKTRPVREIHISKPWLTPTSAALRFLEQKRRWCERVFDNAPQKVRIKPGDEIEFLGWRVTVQHDASRRGNNFVVCDDDGTAVLTVGGGADMFERRVRDFICAQFLVTVKQMIRTAPRELWPQRVAIRDTTSRWGSCSTSGTMSFSWRLAFAPRDVMRYVVMHELAHQVHMDHSPAFWQTVSQLYGFGVERAKRWLNVHGAELHKYF</sequence>
<dbReference type="Gene3D" id="3.30.2010.10">
    <property type="entry name" value="Metalloproteases ('zincins'), catalytic domain"/>
    <property type="match status" value="1"/>
</dbReference>
<reference evidence="2" key="1">
    <citation type="submission" date="2020-10" db="EMBL/GenBank/DDBJ databases">
        <authorList>
            <person name="Gilroy R."/>
        </authorList>
    </citation>
    <scope>NUCLEOTIDE SEQUENCE</scope>
    <source>
        <strain evidence="2">ChiGjej3B3-5194</strain>
    </source>
</reference>
<dbReference type="EMBL" id="DVJI01000012">
    <property type="protein sequence ID" value="HIS71073.1"/>
    <property type="molecule type" value="Genomic_DNA"/>
</dbReference>
<dbReference type="CDD" id="cd07344">
    <property type="entry name" value="M48_yhfN_like"/>
    <property type="match status" value="1"/>
</dbReference>
<proteinExistence type="predicted"/>
<dbReference type="Proteomes" id="UP000886742">
    <property type="component" value="Unassembled WGS sequence"/>
</dbReference>
<gene>
    <name evidence="2" type="ORF">IAD02_03770</name>
</gene>
<evidence type="ECO:0000259" key="1">
    <source>
        <dbReference type="Pfam" id="PF01863"/>
    </source>
</evidence>
<dbReference type="InterPro" id="IPR053136">
    <property type="entry name" value="UTP_pyrophosphatase-like"/>
</dbReference>
<protein>
    <submittedName>
        <fullName evidence="2">DUF45 domain-containing protein</fullName>
    </submittedName>
</protein>